<dbReference type="GO" id="GO:0004722">
    <property type="term" value="F:protein serine/threonine phosphatase activity"/>
    <property type="evidence" value="ECO:0007669"/>
    <property type="project" value="UniProtKB-EC"/>
</dbReference>
<gene>
    <name evidence="2" type="primary">prpC_1</name>
    <name evidence="2" type="ORF">LMG28614_00088</name>
</gene>
<keyword evidence="3" id="KW-1185">Reference proteome</keyword>
<dbReference type="Proteomes" id="UP000494365">
    <property type="component" value="Unassembled WGS sequence"/>
</dbReference>
<evidence type="ECO:0000259" key="1">
    <source>
        <dbReference type="PROSITE" id="PS51746"/>
    </source>
</evidence>
<evidence type="ECO:0000313" key="2">
    <source>
        <dbReference type="EMBL" id="CAB3775805.1"/>
    </source>
</evidence>
<keyword evidence="2" id="KW-0378">Hydrolase</keyword>
<dbReference type="PROSITE" id="PS51746">
    <property type="entry name" value="PPM_2"/>
    <property type="match status" value="1"/>
</dbReference>
<dbReference type="CDD" id="cd00143">
    <property type="entry name" value="PP2Cc"/>
    <property type="match status" value="1"/>
</dbReference>
<dbReference type="SUPFAM" id="SSF81606">
    <property type="entry name" value="PP2C-like"/>
    <property type="match status" value="1"/>
</dbReference>
<dbReference type="InterPro" id="IPR001932">
    <property type="entry name" value="PPM-type_phosphatase-like_dom"/>
</dbReference>
<dbReference type="PANTHER" id="PTHR13832:SF827">
    <property type="entry name" value="PROTEIN PHOSPHATASE 1L"/>
    <property type="match status" value="1"/>
</dbReference>
<dbReference type="Gene3D" id="3.60.40.10">
    <property type="entry name" value="PPM-type phosphatase domain"/>
    <property type="match status" value="1"/>
</dbReference>
<dbReference type="Pfam" id="PF13672">
    <property type="entry name" value="PP2C_2"/>
    <property type="match status" value="1"/>
</dbReference>
<dbReference type="InterPro" id="IPR015655">
    <property type="entry name" value="PP2C"/>
</dbReference>
<dbReference type="SMART" id="SM00332">
    <property type="entry name" value="PP2Cc"/>
    <property type="match status" value="1"/>
</dbReference>
<dbReference type="PANTHER" id="PTHR13832">
    <property type="entry name" value="PROTEIN PHOSPHATASE 2C"/>
    <property type="match status" value="1"/>
</dbReference>
<organism evidence="2 3">
    <name type="scientific">Paraburkholderia ultramafica</name>
    <dbReference type="NCBI Taxonomy" id="1544867"/>
    <lineage>
        <taxon>Bacteria</taxon>
        <taxon>Pseudomonadati</taxon>
        <taxon>Pseudomonadota</taxon>
        <taxon>Betaproteobacteria</taxon>
        <taxon>Burkholderiales</taxon>
        <taxon>Burkholderiaceae</taxon>
        <taxon>Paraburkholderia</taxon>
    </lineage>
</organism>
<proteinExistence type="predicted"/>
<dbReference type="AlphaFoldDB" id="A0A6S7B0M6"/>
<protein>
    <submittedName>
        <fullName evidence="2">Protein phosphatase PrpC</fullName>
        <ecNumber evidence="2">3.1.3.16</ecNumber>
    </submittedName>
</protein>
<feature type="domain" description="PPM-type phosphatase" evidence="1">
    <location>
        <begin position="6"/>
        <end position="236"/>
    </location>
</feature>
<accession>A0A6S7B0M6</accession>
<dbReference type="InterPro" id="IPR036457">
    <property type="entry name" value="PPM-type-like_dom_sf"/>
</dbReference>
<evidence type="ECO:0000313" key="3">
    <source>
        <dbReference type="Proteomes" id="UP000494365"/>
    </source>
</evidence>
<dbReference type="RefSeq" id="WP_175147610.1">
    <property type="nucleotide sequence ID" value="NZ_CADIKK010000001.1"/>
</dbReference>
<dbReference type="SMART" id="SM00331">
    <property type="entry name" value="PP2C_SIG"/>
    <property type="match status" value="1"/>
</dbReference>
<sequence length="252" mass="27263">MTTLYRCAGRTEMGNVRRRNEDAILVRDDLGLWVVADGLGGHAAGDYASTLIVERLGALTRGGDVNDFIAAIEDSLQQVNAELRAAAIAQQVDVIGSTVALLVHAPAFMLCGWVGDSRVYVHEDGALIQLTRDHVQGQPVDITHYGAQPAPAASAGVLTRAVGVEETLFVDWVVAGNRPGMQFLLCSDGINKELSDDELANACREPHSPQQLVDRLFALSLARRARDNLSAVIVRLEARCHAQRRDGYGRAR</sequence>
<dbReference type="EMBL" id="CADIKK010000001">
    <property type="protein sequence ID" value="CAB3775805.1"/>
    <property type="molecule type" value="Genomic_DNA"/>
</dbReference>
<name>A0A6S7B0M6_9BURK</name>
<dbReference type="EC" id="3.1.3.16" evidence="2"/>
<reference evidence="2 3" key="1">
    <citation type="submission" date="2020-04" db="EMBL/GenBank/DDBJ databases">
        <authorList>
            <person name="De Canck E."/>
        </authorList>
    </citation>
    <scope>NUCLEOTIDE SEQUENCE [LARGE SCALE GENOMIC DNA]</scope>
    <source>
        <strain evidence="2 3">LMG 28614</strain>
    </source>
</reference>